<comment type="caution">
    <text evidence="8">The sequence shown here is derived from an EMBL/GenBank/DDBJ whole genome shotgun (WGS) entry which is preliminary data.</text>
</comment>
<evidence type="ECO:0000256" key="5">
    <source>
        <dbReference type="ARBA" id="ARBA00022989"/>
    </source>
</evidence>
<evidence type="ECO:0000256" key="3">
    <source>
        <dbReference type="ARBA" id="ARBA00022475"/>
    </source>
</evidence>
<keyword evidence="6" id="KW-0472">Membrane</keyword>
<sequence>MRIAPPPRRALSEPLLPMINVVFLLLVFFLLAATLARPAPFAVIPPEAHSNTAPDSGALTLYLDAQGAAGFGAARGAGALVALGQAAQDARAQCGDCADTLQLRADAEVPGAALADLLPQLSALGFRDLALVVRAK</sequence>
<name>A0ABV3TLX7_9RHOB</name>
<comment type="subcellular location">
    <subcellularLocation>
        <location evidence="1">Cell membrane</location>
        <topology evidence="1">Single-pass membrane protein</topology>
    </subcellularLocation>
    <subcellularLocation>
        <location evidence="7">Cell membrane</location>
        <topology evidence="7">Single-pass type II membrane protein</topology>
    </subcellularLocation>
</comment>
<keyword evidence="4 7" id="KW-0812">Transmembrane</keyword>
<organism evidence="8 9">
    <name type="scientific">Thioclava arctica</name>
    <dbReference type="NCBI Taxonomy" id="3238301"/>
    <lineage>
        <taxon>Bacteria</taxon>
        <taxon>Pseudomonadati</taxon>
        <taxon>Pseudomonadota</taxon>
        <taxon>Alphaproteobacteria</taxon>
        <taxon>Rhodobacterales</taxon>
        <taxon>Paracoccaceae</taxon>
        <taxon>Thioclava</taxon>
    </lineage>
</organism>
<dbReference type="Pfam" id="PF02472">
    <property type="entry name" value="ExbD"/>
    <property type="match status" value="1"/>
</dbReference>
<keyword evidence="7" id="KW-0653">Protein transport</keyword>
<evidence type="ECO:0000256" key="2">
    <source>
        <dbReference type="ARBA" id="ARBA00005811"/>
    </source>
</evidence>
<comment type="similarity">
    <text evidence="2 7">Belongs to the ExbD/TolR family.</text>
</comment>
<dbReference type="EMBL" id="JBFRYC010000007">
    <property type="protein sequence ID" value="MEX1662576.1"/>
    <property type="molecule type" value="Genomic_DNA"/>
</dbReference>
<evidence type="ECO:0000256" key="4">
    <source>
        <dbReference type="ARBA" id="ARBA00022692"/>
    </source>
</evidence>
<evidence type="ECO:0000256" key="7">
    <source>
        <dbReference type="RuleBase" id="RU003879"/>
    </source>
</evidence>
<proteinExistence type="inferred from homology"/>
<keyword evidence="5" id="KW-1133">Transmembrane helix</keyword>
<keyword evidence="7" id="KW-0813">Transport</keyword>
<keyword evidence="3" id="KW-1003">Cell membrane</keyword>
<keyword evidence="9" id="KW-1185">Reference proteome</keyword>
<evidence type="ECO:0000313" key="9">
    <source>
        <dbReference type="Proteomes" id="UP001557465"/>
    </source>
</evidence>
<reference evidence="8 9" key="1">
    <citation type="journal article" date="2011" name="Int. J. Syst. Evol. Microbiol.">
        <title>Zhongshania antarctica gen. nov., sp. nov. and Zhongshania guokunii sp. nov., gammaproteobacteria respectively isolated from coastal attached (fast) ice and surface seawater of the Antarctic.</title>
        <authorList>
            <person name="Li H.J."/>
            <person name="Zhang X.Y."/>
            <person name="Chen C.X."/>
            <person name="Zhang Y.J."/>
            <person name="Gao Z.M."/>
            <person name="Yu Y."/>
            <person name="Chen X.L."/>
            <person name="Chen B."/>
            <person name="Zhang Y.Z."/>
        </authorList>
    </citation>
    <scope>NUCLEOTIDE SEQUENCE [LARGE SCALE GENOMIC DNA]</scope>
    <source>
        <strain evidence="8 9">15-R06ZXC-3</strain>
    </source>
</reference>
<protein>
    <submittedName>
        <fullName evidence="8">Biopolymer transporter ExbD</fullName>
    </submittedName>
</protein>
<dbReference type="InterPro" id="IPR003400">
    <property type="entry name" value="ExbD"/>
</dbReference>
<dbReference type="Proteomes" id="UP001557465">
    <property type="component" value="Unassembled WGS sequence"/>
</dbReference>
<dbReference type="RefSeq" id="WP_368392309.1">
    <property type="nucleotide sequence ID" value="NZ_JBFRYC010000007.1"/>
</dbReference>
<gene>
    <name evidence="8" type="ORF">AB4874_13085</name>
</gene>
<accession>A0ABV3TLX7</accession>
<evidence type="ECO:0000256" key="6">
    <source>
        <dbReference type="ARBA" id="ARBA00023136"/>
    </source>
</evidence>
<evidence type="ECO:0000256" key="1">
    <source>
        <dbReference type="ARBA" id="ARBA00004162"/>
    </source>
</evidence>
<evidence type="ECO:0000313" key="8">
    <source>
        <dbReference type="EMBL" id="MEX1662576.1"/>
    </source>
</evidence>